<reference evidence="1" key="2">
    <citation type="journal article" date="2015" name="Fish Shellfish Immunol.">
        <title>Early steps in the European eel (Anguilla anguilla)-Vibrio vulnificus interaction in the gills: Role of the RtxA13 toxin.</title>
        <authorList>
            <person name="Callol A."/>
            <person name="Pajuelo D."/>
            <person name="Ebbesson L."/>
            <person name="Teles M."/>
            <person name="MacKenzie S."/>
            <person name="Amaro C."/>
        </authorList>
    </citation>
    <scope>NUCLEOTIDE SEQUENCE</scope>
</reference>
<sequence>MRACAYERACVCVSVWVLRECMFVCTCIRACNTY</sequence>
<reference evidence="1" key="1">
    <citation type="submission" date="2014-11" db="EMBL/GenBank/DDBJ databases">
        <authorList>
            <person name="Amaro Gonzalez C."/>
        </authorList>
    </citation>
    <scope>NUCLEOTIDE SEQUENCE</scope>
</reference>
<protein>
    <submittedName>
        <fullName evidence="1">Uncharacterized protein</fullName>
    </submittedName>
</protein>
<accession>A0A0E9QEG5</accession>
<name>A0A0E9QEG5_ANGAN</name>
<evidence type="ECO:0000313" key="1">
    <source>
        <dbReference type="EMBL" id="JAH14508.1"/>
    </source>
</evidence>
<organism evidence="1">
    <name type="scientific">Anguilla anguilla</name>
    <name type="common">European freshwater eel</name>
    <name type="synonym">Muraena anguilla</name>
    <dbReference type="NCBI Taxonomy" id="7936"/>
    <lineage>
        <taxon>Eukaryota</taxon>
        <taxon>Metazoa</taxon>
        <taxon>Chordata</taxon>
        <taxon>Craniata</taxon>
        <taxon>Vertebrata</taxon>
        <taxon>Euteleostomi</taxon>
        <taxon>Actinopterygii</taxon>
        <taxon>Neopterygii</taxon>
        <taxon>Teleostei</taxon>
        <taxon>Anguilliformes</taxon>
        <taxon>Anguillidae</taxon>
        <taxon>Anguilla</taxon>
    </lineage>
</organism>
<proteinExistence type="predicted"/>
<dbReference type="EMBL" id="GBXM01094069">
    <property type="protein sequence ID" value="JAH14508.1"/>
    <property type="molecule type" value="Transcribed_RNA"/>
</dbReference>
<dbReference type="AlphaFoldDB" id="A0A0E9QEG5"/>